<feature type="non-terminal residue" evidence="1">
    <location>
        <position position="1"/>
    </location>
</feature>
<feature type="non-terminal residue" evidence="1">
    <location>
        <position position="33"/>
    </location>
</feature>
<proteinExistence type="predicted"/>
<accession>A0A6J4R053</accession>
<sequence>EGVWSGHRDPESAHGRPSLRAGWQRNLGLIECV</sequence>
<reference evidence="1" key="1">
    <citation type="submission" date="2020-02" db="EMBL/GenBank/DDBJ databases">
        <authorList>
            <person name="Meier V. D."/>
        </authorList>
    </citation>
    <scope>NUCLEOTIDE SEQUENCE</scope>
    <source>
        <strain evidence="1">AVDCRST_MAG37</strain>
    </source>
</reference>
<dbReference type="AlphaFoldDB" id="A0A6J4R053"/>
<protein>
    <submittedName>
        <fullName evidence="1">Uncharacterized protein</fullName>
    </submittedName>
</protein>
<evidence type="ECO:0000313" key="1">
    <source>
        <dbReference type="EMBL" id="CAA9454979.1"/>
    </source>
</evidence>
<gene>
    <name evidence="1" type="ORF">AVDCRST_MAG37-2811</name>
</gene>
<name>A0A6J4R053_9ACTN</name>
<dbReference type="EMBL" id="CADCVD010000146">
    <property type="protein sequence ID" value="CAA9454979.1"/>
    <property type="molecule type" value="Genomic_DNA"/>
</dbReference>
<organism evidence="1">
    <name type="scientific">uncultured Rubrobacteraceae bacterium</name>
    <dbReference type="NCBI Taxonomy" id="349277"/>
    <lineage>
        <taxon>Bacteria</taxon>
        <taxon>Bacillati</taxon>
        <taxon>Actinomycetota</taxon>
        <taxon>Rubrobacteria</taxon>
        <taxon>Rubrobacterales</taxon>
        <taxon>Rubrobacteraceae</taxon>
        <taxon>environmental samples</taxon>
    </lineage>
</organism>